<protein>
    <submittedName>
        <fullName evidence="1">Uncharacterized protein</fullName>
    </submittedName>
</protein>
<proteinExistence type="predicted"/>
<gene>
    <name evidence="1" type="ORF">FGO68_gene5210</name>
</gene>
<comment type="caution">
    <text evidence="1">The sequence shown here is derived from an EMBL/GenBank/DDBJ whole genome shotgun (WGS) entry which is preliminary data.</text>
</comment>
<name>A0A8J8NR62_HALGN</name>
<reference evidence="1" key="1">
    <citation type="submission" date="2019-06" db="EMBL/GenBank/DDBJ databases">
        <authorList>
            <person name="Zheng W."/>
        </authorList>
    </citation>
    <scope>NUCLEOTIDE SEQUENCE</scope>
    <source>
        <strain evidence="1">QDHG01</strain>
    </source>
</reference>
<dbReference type="EMBL" id="RRYP01009999">
    <property type="protein sequence ID" value="TNV78686.1"/>
    <property type="molecule type" value="Genomic_DNA"/>
</dbReference>
<keyword evidence="2" id="KW-1185">Reference proteome</keyword>
<sequence>MMHCFRVYAPPASACQHSASQCTKSQHLQKDINNANTIMWKRVNWRGHESIVTYIVSLAIGLHCSIENPFLYTVGILQSLPQTEYPGIFNWFTLANTTSRQ</sequence>
<evidence type="ECO:0000313" key="2">
    <source>
        <dbReference type="Proteomes" id="UP000785679"/>
    </source>
</evidence>
<dbReference type="Proteomes" id="UP000785679">
    <property type="component" value="Unassembled WGS sequence"/>
</dbReference>
<accession>A0A8J8NR62</accession>
<evidence type="ECO:0000313" key="1">
    <source>
        <dbReference type="EMBL" id="TNV78686.1"/>
    </source>
</evidence>
<organism evidence="1 2">
    <name type="scientific">Halteria grandinella</name>
    <dbReference type="NCBI Taxonomy" id="5974"/>
    <lineage>
        <taxon>Eukaryota</taxon>
        <taxon>Sar</taxon>
        <taxon>Alveolata</taxon>
        <taxon>Ciliophora</taxon>
        <taxon>Intramacronucleata</taxon>
        <taxon>Spirotrichea</taxon>
        <taxon>Stichotrichia</taxon>
        <taxon>Sporadotrichida</taxon>
        <taxon>Halteriidae</taxon>
        <taxon>Halteria</taxon>
    </lineage>
</organism>
<dbReference type="AlphaFoldDB" id="A0A8J8NR62"/>